<keyword evidence="8 11" id="KW-0764">Sulfate transport</keyword>
<dbReference type="NCBIfam" id="NF003433">
    <property type="entry name" value="PRK04949.1"/>
    <property type="match status" value="1"/>
</dbReference>
<dbReference type="InterPro" id="IPR050480">
    <property type="entry name" value="CysZ-like"/>
</dbReference>
<evidence type="ECO:0000313" key="13">
    <source>
        <dbReference type="Proteomes" id="UP001203338"/>
    </source>
</evidence>
<gene>
    <name evidence="11 12" type="primary">cysZ</name>
    <name evidence="12" type="ORF">M3P05_12185</name>
</gene>
<dbReference type="HAMAP" id="MF_00468">
    <property type="entry name" value="CysZ"/>
    <property type="match status" value="1"/>
</dbReference>
<reference evidence="12 13" key="1">
    <citation type="submission" date="2022-05" db="EMBL/GenBank/DDBJ databases">
        <authorList>
            <person name="Park J.-S."/>
        </authorList>
    </citation>
    <scope>NUCLEOTIDE SEQUENCE [LARGE SCALE GENOMIC DNA]</scope>
    <source>
        <strain evidence="12 13">2012CJ34-2</strain>
    </source>
</reference>
<protein>
    <recommendedName>
        <fullName evidence="11">Sulfate transporter CysZ</fullName>
    </recommendedName>
</protein>
<evidence type="ECO:0000256" key="3">
    <source>
        <dbReference type="ARBA" id="ARBA00022475"/>
    </source>
</evidence>
<dbReference type="PANTHER" id="PTHR37468">
    <property type="entry name" value="SULFATE TRANSPORTER CYSZ"/>
    <property type="match status" value="1"/>
</dbReference>
<comment type="subcellular location">
    <subcellularLocation>
        <location evidence="11">Cell inner membrane</location>
        <topology evidence="11">Multi-pass membrane protein</topology>
    </subcellularLocation>
    <subcellularLocation>
        <location evidence="1">Membrane</location>
        <topology evidence="1">Multi-pass membrane protein</topology>
    </subcellularLocation>
</comment>
<feature type="transmembrane region" description="Helical" evidence="11">
    <location>
        <begin position="142"/>
        <end position="161"/>
    </location>
</feature>
<sequence>MKQQLQTTSQGIDFFLNGLKRLPEPGIRAFVLIPLTINIVVFSLLIWLATKQFSHWVDAMVGWLPDWLSFLTFIVWPLFAVTILLGLFFGFTIVANLIAAPFNGFLAEKIQKELDPGCMPDGGWKELLALIPRTLVRELQKLWYYLPRALILLILSFIPGINLVTPFLWLFFSAWMMGVQYCDYGADNELVNFKVMLNRLANPRMQTVAFGGIVSLFTMIPLINLIVMPAAVIGGTELWVRRRGLSSKVNKS</sequence>
<evidence type="ECO:0000256" key="2">
    <source>
        <dbReference type="ARBA" id="ARBA00022448"/>
    </source>
</evidence>
<evidence type="ECO:0000313" key="12">
    <source>
        <dbReference type="EMBL" id="MCL6270685.1"/>
    </source>
</evidence>
<keyword evidence="6 11" id="KW-0812">Transmembrane</keyword>
<dbReference type="Pfam" id="PF07264">
    <property type="entry name" value="EI24"/>
    <property type="match status" value="1"/>
</dbReference>
<evidence type="ECO:0000256" key="8">
    <source>
        <dbReference type="ARBA" id="ARBA00023032"/>
    </source>
</evidence>
<evidence type="ECO:0000256" key="11">
    <source>
        <dbReference type="HAMAP-Rule" id="MF_00468"/>
    </source>
</evidence>
<evidence type="ECO:0000256" key="5">
    <source>
        <dbReference type="ARBA" id="ARBA00022605"/>
    </source>
</evidence>
<keyword evidence="13" id="KW-1185">Reference proteome</keyword>
<feature type="transmembrane region" description="Helical" evidence="11">
    <location>
        <begin position="29"/>
        <end position="50"/>
    </location>
</feature>
<dbReference type="PANTHER" id="PTHR37468:SF1">
    <property type="entry name" value="SULFATE TRANSPORTER CYSZ"/>
    <property type="match status" value="1"/>
</dbReference>
<accession>A0ABT0PH82</accession>
<keyword evidence="5 11" id="KW-0028">Amino-acid biosynthesis</keyword>
<keyword evidence="3 11" id="KW-1003">Cell membrane</keyword>
<evidence type="ECO:0000256" key="1">
    <source>
        <dbReference type="ARBA" id="ARBA00004141"/>
    </source>
</evidence>
<evidence type="ECO:0000256" key="10">
    <source>
        <dbReference type="ARBA" id="ARBA00023192"/>
    </source>
</evidence>
<organism evidence="12 13">
    <name type="scientific">Parendozoicomonas callyspongiae</name>
    <dbReference type="NCBI Taxonomy" id="2942213"/>
    <lineage>
        <taxon>Bacteria</taxon>
        <taxon>Pseudomonadati</taxon>
        <taxon>Pseudomonadota</taxon>
        <taxon>Gammaproteobacteria</taxon>
        <taxon>Oceanospirillales</taxon>
        <taxon>Endozoicomonadaceae</taxon>
        <taxon>Parendozoicomonas</taxon>
    </lineage>
</organism>
<evidence type="ECO:0000256" key="7">
    <source>
        <dbReference type="ARBA" id="ARBA00022989"/>
    </source>
</evidence>
<comment type="function">
    <text evidence="11">High affinity, high specificity proton-dependent sulfate transporter, which mediates sulfate uptake. Provides the sulfur source for the cysteine synthesis pathway.</text>
</comment>
<dbReference type="InterPro" id="IPR022985">
    <property type="entry name" value="Sulfate_CysZ"/>
</dbReference>
<feature type="transmembrane region" description="Helical" evidence="11">
    <location>
        <begin position="70"/>
        <end position="99"/>
    </location>
</feature>
<proteinExistence type="inferred from homology"/>
<dbReference type="InterPro" id="IPR059112">
    <property type="entry name" value="CysZ/EI24"/>
</dbReference>
<keyword evidence="10 11" id="KW-0198">Cysteine biosynthesis</keyword>
<evidence type="ECO:0000256" key="6">
    <source>
        <dbReference type="ARBA" id="ARBA00022692"/>
    </source>
</evidence>
<dbReference type="RefSeq" id="WP_249699948.1">
    <property type="nucleotide sequence ID" value="NZ_JAMFLX010000015.1"/>
</dbReference>
<feature type="transmembrane region" description="Helical" evidence="11">
    <location>
        <begin position="207"/>
        <end position="233"/>
    </location>
</feature>
<evidence type="ECO:0000256" key="4">
    <source>
        <dbReference type="ARBA" id="ARBA00022519"/>
    </source>
</evidence>
<name>A0ABT0PH82_9GAMM</name>
<dbReference type="Proteomes" id="UP001203338">
    <property type="component" value="Unassembled WGS sequence"/>
</dbReference>
<keyword evidence="4 11" id="KW-0997">Cell inner membrane</keyword>
<comment type="caution">
    <text evidence="12">The sequence shown here is derived from an EMBL/GenBank/DDBJ whole genome shotgun (WGS) entry which is preliminary data.</text>
</comment>
<dbReference type="EMBL" id="JAMFLX010000015">
    <property type="protein sequence ID" value="MCL6270685.1"/>
    <property type="molecule type" value="Genomic_DNA"/>
</dbReference>
<keyword evidence="2 11" id="KW-0813">Transport</keyword>
<keyword evidence="7 11" id="KW-1133">Transmembrane helix</keyword>
<evidence type="ECO:0000256" key="9">
    <source>
        <dbReference type="ARBA" id="ARBA00023136"/>
    </source>
</evidence>
<keyword evidence="9 11" id="KW-0472">Membrane</keyword>
<comment type="similarity">
    <text evidence="11">Belongs to the CysZ family.</text>
</comment>